<evidence type="ECO:0000259" key="2">
    <source>
        <dbReference type="PROSITE" id="PS51471"/>
    </source>
</evidence>
<organism evidence="3">
    <name type="scientific">Vitrella brassicaformis</name>
    <dbReference type="NCBI Taxonomy" id="1169539"/>
    <lineage>
        <taxon>Eukaryota</taxon>
        <taxon>Sar</taxon>
        <taxon>Alveolata</taxon>
        <taxon>Colpodellida</taxon>
        <taxon>Vitrellaceae</taxon>
        <taxon>Vitrella</taxon>
    </lineage>
</organism>
<feature type="signal peptide" evidence="1">
    <location>
        <begin position="1"/>
        <end position="22"/>
    </location>
</feature>
<reference evidence="3" key="1">
    <citation type="submission" date="2021-01" db="EMBL/GenBank/DDBJ databases">
        <authorList>
            <person name="Corre E."/>
            <person name="Pelletier E."/>
            <person name="Niang G."/>
            <person name="Scheremetjew M."/>
            <person name="Finn R."/>
            <person name="Kale V."/>
            <person name="Holt S."/>
            <person name="Cochrane G."/>
            <person name="Meng A."/>
            <person name="Brown T."/>
            <person name="Cohen L."/>
        </authorList>
    </citation>
    <scope>NUCLEOTIDE SEQUENCE</scope>
    <source>
        <strain evidence="3">CCMP3346</strain>
    </source>
</reference>
<dbReference type="PANTHER" id="PTHR33099">
    <property type="entry name" value="FE2OG DIOXYGENASE DOMAIN-CONTAINING PROTEIN"/>
    <property type="match status" value="1"/>
</dbReference>
<gene>
    <name evidence="3" type="ORF">VBRA1451_LOCUS19667</name>
</gene>
<dbReference type="PROSITE" id="PS51471">
    <property type="entry name" value="FE2OG_OXY"/>
    <property type="match status" value="1"/>
</dbReference>
<dbReference type="AlphaFoldDB" id="A0A7S1P7T9"/>
<accession>A0A7S1P7T9</accession>
<dbReference type="PANTHER" id="PTHR33099:SF7">
    <property type="entry name" value="MYND-TYPE DOMAIN-CONTAINING PROTEIN"/>
    <property type="match status" value="1"/>
</dbReference>
<name>A0A7S1P7T9_9ALVE</name>
<dbReference type="InterPro" id="IPR005123">
    <property type="entry name" value="Oxoglu/Fe-dep_dioxygenase_dom"/>
</dbReference>
<dbReference type="EMBL" id="HBGB01033377">
    <property type="protein sequence ID" value="CAD9064597.1"/>
    <property type="molecule type" value="Transcribed_RNA"/>
</dbReference>
<dbReference type="Pfam" id="PF13640">
    <property type="entry name" value="2OG-FeII_Oxy_3"/>
    <property type="match status" value="1"/>
</dbReference>
<feature type="domain" description="Fe2OG dioxygenase" evidence="2">
    <location>
        <begin position="214"/>
        <end position="309"/>
    </location>
</feature>
<evidence type="ECO:0000313" key="3">
    <source>
        <dbReference type="EMBL" id="CAD9064597.1"/>
    </source>
</evidence>
<dbReference type="Gene3D" id="2.60.120.620">
    <property type="entry name" value="q2cbj1_9rhob like domain"/>
    <property type="match status" value="1"/>
</dbReference>
<evidence type="ECO:0000256" key="1">
    <source>
        <dbReference type="SAM" id="SignalP"/>
    </source>
</evidence>
<protein>
    <recommendedName>
        <fullName evidence="2">Fe2OG dioxygenase domain-containing protein</fullName>
    </recommendedName>
</protein>
<proteinExistence type="predicted"/>
<keyword evidence="1" id="KW-0732">Signal</keyword>
<dbReference type="InterPro" id="IPR044862">
    <property type="entry name" value="Pro_4_hyd_alph_FE2OG_OXY"/>
</dbReference>
<sequence length="523" mass="59950">MVVWVLLLTSMLLPFILPSASGFVLPSPSQRLRAPAAQKVTRLSQEQQREAYDWALPHIKDIVSPPFFIEGTIDGVVPVIRGKTRDWALDLSENQDMMIRKLLREYSWSYNWNLLSEESLKAAYASANQSPVGLLGEEPGDRVDFEHRKSREFATSDLHIQGTVAPWTSEQYRGNLEEGLRFNVTDRTNGTWTAVIEEICQEVANRLSPGSEVKAELYKMLIYSEGDHFAKHVDTQRSADMFATLIVSLPTEYKGGAFTLWKDGEAHKTSDSTYRQTWVAFFSDVPHSVETVTSGYRCVLVYNLSRRQVGRREKRRSKITEKFVGSLKKWFQEKDREALAIALEYQYTPSSIGVEYLKGRDRLLYDILAEHFNVSLEIVHQNWRALPADDDFDDEDEDYDSYEDPDYECPVLCGMDIVDPRYLELLDESNDKKAWRWFLALEDDELCSDYIEKFGKRKPLVGLNIGRQGGAFQPDDREIEGRTGPTFAKKPQTIKREMVRLGNQMGLVHFQYLSVALVIHGIA</sequence>
<feature type="chain" id="PRO_5031392974" description="Fe2OG dioxygenase domain-containing protein" evidence="1">
    <location>
        <begin position="23"/>
        <end position="523"/>
    </location>
</feature>